<proteinExistence type="predicted"/>
<evidence type="ECO:0000313" key="3">
    <source>
        <dbReference type="WBParaSite" id="TCLT_0000574801-mRNA-1"/>
    </source>
</evidence>
<gene>
    <name evidence="1" type="ORF">TCLT_LOCUS5737</name>
</gene>
<evidence type="ECO:0000313" key="1">
    <source>
        <dbReference type="EMBL" id="VDN03018.1"/>
    </source>
</evidence>
<dbReference type="Proteomes" id="UP000276776">
    <property type="component" value="Unassembled WGS sequence"/>
</dbReference>
<dbReference type="AlphaFoldDB" id="A0A0N5CZ48"/>
<organism evidence="3">
    <name type="scientific">Thelazia callipaeda</name>
    <name type="common">Oriental eyeworm</name>
    <name type="synonym">Parasitic nematode</name>
    <dbReference type="NCBI Taxonomy" id="103827"/>
    <lineage>
        <taxon>Eukaryota</taxon>
        <taxon>Metazoa</taxon>
        <taxon>Ecdysozoa</taxon>
        <taxon>Nematoda</taxon>
        <taxon>Chromadorea</taxon>
        <taxon>Rhabditida</taxon>
        <taxon>Spirurina</taxon>
        <taxon>Spiruromorpha</taxon>
        <taxon>Thelazioidea</taxon>
        <taxon>Thelaziidae</taxon>
        <taxon>Thelazia</taxon>
    </lineage>
</organism>
<reference evidence="3" key="1">
    <citation type="submission" date="2017-02" db="UniProtKB">
        <authorList>
            <consortium name="WormBaseParasite"/>
        </authorList>
    </citation>
    <scope>IDENTIFICATION</scope>
</reference>
<name>A0A0N5CZ48_THECL</name>
<sequence length="144" mass="16389">MYFVQEGGGRGTASARQIHGSNNGTGGNDINGVVCFRQRLIAYGADEETASELDEKDDFTSDLTIIPQLDRAVWRTLFWYEQSSIYEAGREFLKRGLLTEFMKSFNFERTRMLALVVASTPSHPCYTLKYTALRPLRRGMQFTQ</sequence>
<reference evidence="1 2" key="2">
    <citation type="submission" date="2018-11" db="EMBL/GenBank/DDBJ databases">
        <authorList>
            <consortium name="Pathogen Informatics"/>
        </authorList>
    </citation>
    <scope>NUCLEOTIDE SEQUENCE [LARGE SCALE GENOMIC DNA]</scope>
</reference>
<dbReference type="WBParaSite" id="TCLT_0000574801-mRNA-1">
    <property type="protein sequence ID" value="TCLT_0000574801-mRNA-1"/>
    <property type="gene ID" value="TCLT_0000574801"/>
</dbReference>
<accession>A0A0N5CZ48</accession>
<protein>
    <submittedName>
        <fullName evidence="3">LisH domain-containing protein</fullName>
    </submittedName>
</protein>
<keyword evidence="2" id="KW-1185">Reference proteome</keyword>
<dbReference type="EMBL" id="UYYF01004359">
    <property type="protein sequence ID" value="VDN03018.1"/>
    <property type="molecule type" value="Genomic_DNA"/>
</dbReference>
<evidence type="ECO:0000313" key="2">
    <source>
        <dbReference type="Proteomes" id="UP000276776"/>
    </source>
</evidence>